<dbReference type="EMBL" id="JARAKH010000038">
    <property type="protein sequence ID" value="KAK8382816.1"/>
    <property type="molecule type" value="Genomic_DNA"/>
</dbReference>
<name>A0AAW0T604_SCYPA</name>
<reference evidence="1 2" key="1">
    <citation type="submission" date="2023-03" db="EMBL/GenBank/DDBJ databases">
        <title>High-quality genome of Scylla paramamosain provides insights in environmental adaptation.</title>
        <authorList>
            <person name="Zhang L."/>
        </authorList>
    </citation>
    <scope>NUCLEOTIDE SEQUENCE [LARGE SCALE GENOMIC DNA]</scope>
    <source>
        <strain evidence="1">LZ_2023a</strain>
        <tissue evidence="1">Muscle</tissue>
    </source>
</reference>
<evidence type="ECO:0000313" key="1">
    <source>
        <dbReference type="EMBL" id="KAK8382816.1"/>
    </source>
</evidence>
<evidence type="ECO:0000313" key="2">
    <source>
        <dbReference type="Proteomes" id="UP001487740"/>
    </source>
</evidence>
<gene>
    <name evidence="1" type="ORF">O3P69_011394</name>
</gene>
<sequence>MKHWSSASRDSWLWSLQGIDESLIEAAKLTGDRNQQSAGVAVTSPSHSWEAWLEVVRRHSTQCKKHATPPEMGHLQIGKCFQR</sequence>
<dbReference type="AlphaFoldDB" id="A0AAW0T604"/>
<dbReference type="Proteomes" id="UP001487740">
    <property type="component" value="Unassembled WGS sequence"/>
</dbReference>
<organism evidence="1 2">
    <name type="scientific">Scylla paramamosain</name>
    <name type="common">Mud crab</name>
    <dbReference type="NCBI Taxonomy" id="85552"/>
    <lineage>
        <taxon>Eukaryota</taxon>
        <taxon>Metazoa</taxon>
        <taxon>Ecdysozoa</taxon>
        <taxon>Arthropoda</taxon>
        <taxon>Crustacea</taxon>
        <taxon>Multicrustacea</taxon>
        <taxon>Malacostraca</taxon>
        <taxon>Eumalacostraca</taxon>
        <taxon>Eucarida</taxon>
        <taxon>Decapoda</taxon>
        <taxon>Pleocyemata</taxon>
        <taxon>Brachyura</taxon>
        <taxon>Eubrachyura</taxon>
        <taxon>Portunoidea</taxon>
        <taxon>Portunidae</taxon>
        <taxon>Portuninae</taxon>
        <taxon>Scylla</taxon>
    </lineage>
</organism>
<proteinExistence type="predicted"/>
<protein>
    <submittedName>
        <fullName evidence="1">Uncharacterized protein</fullName>
    </submittedName>
</protein>
<accession>A0AAW0T604</accession>
<comment type="caution">
    <text evidence="1">The sequence shown here is derived from an EMBL/GenBank/DDBJ whole genome shotgun (WGS) entry which is preliminary data.</text>
</comment>
<keyword evidence="2" id="KW-1185">Reference proteome</keyword>